<dbReference type="RefSeq" id="WP_146531345.1">
    <property type="nucleotide sequence ID" value="NZ_SJPV01000022.1"/>
</dbReference>
<dbReference type="AlphaFoldDB" id="A0A5C6D475"/>
<dbReference type="OrthoDB" id="99887at2"/>
<proteinExistence type="predicted"/>
<dbReference type="EMBL" id="SJPV01000022">
    <property type="protein sequence ID" value="TWU30581.1"/>
    <property type="molecule type" value="Genomic_DNA"/>
</dbReference>
<comment type="caution">
    <text evidence="1">The sequence shown here is derived from an EMBL/GenBank/DDBJ whole genome shotgun (WGS) entry which is preliminary data.</text>
</comment>
<gene>
    <name evidence="1" type="ORF">Poly41_66760</name>
</gene>
<organism evidence="1 2">
    <name type="scientific">Novipirellula artificiosorum</name>
    <dbReference type="NCBI Taxonomy" id="2528016"/>
    <lineage>
        <taxon>Bacteria</taxon>
        <taxon>Pseudomonadati</taxon>
        <taxon>Planctomycetota</taxon>
        <taxon>Planctomycetia</taxon>
        <taxon>Pirellulales</taxon>
        <taxon>Pirellulaceae</taxon>
        <taxon>Novipirellula</taxon>
    </lineage>
</organism>
<evidence type="ECO:0000313" key="2">
    <source>
        <dbReference type="Proteomes" id="UP000319143"/>
    </source>
</evidence>
<protein>
    <recommendedName>
        <fullName evidence="3">Carbohydrate-binding family 6 protein</fullName>
    </recommendedName>
</protein>
<accession>A0A5C6D475</accession>
<evidence type="ECO:0008006" key="3">
    <source>
        <dbReference type="Google" id="ProtNLM"/>
    </source>
</evidence>
<name>A0A5C6D475_9BACT</name>
<reference evidence="1 2" key="1">
    <citation type="submission" date="2019-02" db="EMBL/GenBank/DDBJ databases">
        <title>Deep-cultivation of Planctomycetes and their phenomic and genomic characterization uncovers novel biology.</title>
        <authorList>
            <person name="Wiegand S."/>
            <person name="Jogler M."/>
            <person name="Boedeker C."/>
            <person name="Pinto D."/>
            <person name="Vollmers J."/>
            <person name="Rivas-Marin E."/>
            <person name="Kohn T."/>
            <person name="Peeters S.H."/>
            <person name="Heuer A."/>
            <person name="Rast P."/>
            <person name="Oberbeckmann S."/>
            <person name="Bunk B."/>
            <person name="Jeske O."/>
            <person name="Meyerdierks A."/>
            <person name="Storesund J.E."/>
            <person name="Kallscheuer N."/>
            <person name="Luecker S."/>
            <person name="Lage O.M."/>
            <person name="Pohl T."/>
            <person name="Merkel B.J."/>
            <person name="Hornburger P."/>
            <person name="Mueller R.-W."/>
            <person name="Bruemmer F."/>
            <person name="Labrenz M."/>
            <person name="Spormann A.M."/>
            <person name="Op Den Camp H."/>
            <person name="Overmann J."/>
            <person name="Amann R."/>
            <person name="Jetten M.S.M."/>
            <person name="Mascher T."/>
            <person name="Medema M.H."/>
            <person name="Devos D.P."/>
            <person name="Kaster A.-K."/>
            <person name="Ovreas L."/>
            <person name="Rohde M."/>
            <person name="Galperin M.Y."/>
            <person name="Jogler C."/>
        </authorList>
    </citation>
    <scope>NUCLEOTIDE SEQUENCE [LARGE SCALE GENOMIC DNA]</scope>
    <source>
        <strain evidence="1 2">Poly41</strain>
    </source>
</reference>
<keyword evidence="2" id="KW-1185">Reference proteome</keyword>
<evidence type="ECO:0000313" key="1">
    <source>
        <dbReference type="EMBL" id="TWU30581.1"/>
    </source>
</evidence>
<dbReference type="Proteomes" id="UP000319143">
    <property type="component" value="Unassembled WGS sequence"/>
</dbReference>
<sequence>MRHACLFTLVSFALAIASGADGSEVRLRFDANIPQIAFAAEKIEQALAETGKRDEESDAECLIQIETRSMGKPAESFAIQRNRSDQIVIVGQDAAGAMYGGLEVAELIRIGGLDAIQDNQQSPYMAMRGTKFNIPLDVRTPSYTDPCDAAQQNIAEMWSFDYWTNTIDSLASHRYNFVSLWNMHPFPSLVKVPDYPNVALQDVQRSTLQWEEYYSGTGTGFDAPEIINNVEILKRMTIDDKIAFWQKVMRYGKERNVDFYFVTWNTFVYGTGGKYGITDSVENETTVDYFRKSVKQMFLTYPDLAGVGLTPGENMRSRPGGPRATSTEKEDWLFATYGQGILDAAAALPDRKMTLIHRQHMSGALDIADRFKPLLDHPTVDFIFSFKYAKAHVMSCTTQPYHEEFVSDIQSRGDLKTIWTLRNDDNYYFRWGAPDFVREFIQNIPYDVSRGFYYGSDQYIWGREFLSLDPTTPRRVEVDKHWYHWMLWGRLGYNPQLGNDRFTQILQAQFPQTDATALFDAWQSASMIYPLTTGFHWGSLDFQWYIEACKSRPKSAETVSGFHDVNRFISLPPHPSTDNISIPDFVKARRGSEKIDGITPLAVSEQIHDNADRALAILETLEAGDEMELRKTLSDIRCMAYLGKYYAHKIRGATELAFYRENHEKSHQDRAMTEVTQAAEYWKLYMDLAMKQYKNPLWTNRVGHVDWKKLYQEVLHDIEIVKSE</sequence>